<protein>
    <submittedName>
        <fullName evidence="3">C2H2-type domain-containing protein</fullName>
    </submittedName>
</protein>
<evidence type="ECO:0000313" key="3">
    <source>
        <dbReference type="WBParaSite" id="nRc.2.0.1.t45767-RA"/>
    </source>
</evidence>
<dbReference type="PROSITE" id="PS00028">
    <property type="entry name" value="ZINC_FINGER_C2H2_1"/>
    <property type="match status" value="1"/>
</dbReference>
<dbReference type="WBParaSite" id="nRc.2.0.1.t45767-RA">
    <property type="protein sequence ID" value="nRc.2.0.1.t45767-RA"/>
    <property type="gene ID" value="nRc.2.0.1.g45767"/>
</dbReference>
<proteinExistence type="predicted"/>
<keyword evidence="2" id="KW-1185">Reference proteome</keyword>
<evidence type="ECO:0000313" key="2">
    <source>
        <dbReference type="Proteomes" id="UP000887565"/>
    </source>
</evidence>
<evidence type="ECO:0000259" key="1">
    <source>
        <dbReference type="PROSITE" id="PS00028"/>
    </source>
</evidence>
<sequence>MKTSAFSDDNLPALRVTGDDDCSGDAGSFGHLSTTIGGCGDDDSCSDRRSPAAAAAVNACVSRTSTAAASDNTQQEDRCNGLLLNDFDSVNKWAWFGQIARFCQSGYWDCLANCQMLTINCHLAACQILFMISLVQTWQFAGFEVGTLPDLSNGFIGSNLAPCQVQSWHIARLEQGFYCFQVGTFPDSSNPKKLESNFFSQHRCPFCPFVCDQQTQLVAHTETHFMNGIRRHLPSTSAPLIIQPQGQPQLHRPQLRRPAKFAAFFVLENSTMLECWPNTKPNVLRASIGTMHPNLTTMWAGPFTLDGGVRSSSTKIATAGVGCGGSVANQDSTVGTLSPAISIAVCAAAVKRTHLQMGS</sequence>
<dbReference type="Proteomes" id="UP000887565">
    <property type="component" value="Unplaced"/>
</dbReference>
<feature type="domain" description="C2H2-type" evidence="1">
    <location>
        <begin position="204"/>
        <end position="224"/>
    </location>
</feature>
<accession>A0A915L4T4</accession>
<name>A0A915L4T4_ROMCU</name>
<organism evidence="2 3">
    <name type="scientific">Romanomermis culicivorax</name>
    <name type="common">Nematode worm</name>
    <dbReference type="NCBI Taxonomy" id="13658"/>
    <lineage>
        <taxon>Eukaryota</taxon>
        <taxon>Metazoa</taxon>
        <taxon>Ecdysozoa</taxon>
        <taxon>Nematoda</taxon>
        <taxon>Enoplea</taxon>
        <taxon>Dorylaimia</taxon>
        <taxon>Mermithida</taxon>
        <taxon>Mermithoidea</taxon>
        <taxon>Mermithidae</taxon>
        <taxon>Romanomermis</taxon>
    </lineage>
</organism>
<reference evidence="3" key="1">
    <citation type="submission" date="2022-11" db="UniProtKB">
        <authorList>
            <consortium name="WormBaseParasite"/>
        </authorList>
    </citation>
    <scope>IDENTIFICATION</scope>
</reference>
<dbReference type="InterPro" id="IPR013087">
    <property type="entry name" value="Znf_C2H2_type"/>
</dbReference>
<dbReference type="AlphaFoldDB" id="A0A915L4T4"/>